<evidence type="ECO:0000313" key="2">
    <source>
        <dbReference type="Proteomes" id="UP000814128"/>
    </source>
</evidence>
<dbReference type="EMBL" id="MU273469">
    <property type="protein sequence ID" value="KAI0036630.1"/>
    <property type="molecule type" value="Genomic_DNA"/>
</dbReference>
<accession>A0ACB8QYM1</accession>
<comment type="caution">
    <text evidence="1">The sequence shown here is derived from an EMBL/GenBank/DDBJ whole genome shotgun (WGS) entry which is preliminary data.</text>
</comment>
<protein>
    <submittedName>
        <fullName evidence="1">Fungal-specific transcription factor domain-containing protein</fullName>
    </submittedName>
</protein>
<reference evidence="1" key="1">
    <citation type="submission" date="2021-02" db="EMBL/GenBank/DDBJ databases">
        <authorList>
            <consortium name="DOE Joint Genome Institute"/>
            <person name="Ahrendt S."/>
            <person name="Looney B.P."/>
            <person name="Miyauchi S."/>
            <person name="Morin E."/>
            <person name="Drula E."/>
            <person name="Courty P.E."/>
            <person name="Chicoki N."/>
            <person name="Fauchery L."/>
            <person name="Kohler A."/>
            <person name="Kuo A."/>
            <person name="Labutti K."/>
            <person name="Pangilinan J."/>
            <person name="Lipzen A."/>
            <person name="Riley R."/>
            <person name="Andreopoulos W."/>
            <person name="He G."/>
            <person name="Johnson J."/>
            <person name="Barry K.W."/>
            <person name="Grigoriev I.V."/>
            <person name="Nagy L."/>
            <person name="Hibbett D."/>
            <person name="Henrissat B."/>
            <person name="Matheny P.B."/>
            <person name="Labbe J."/>
            <person name="Martin F."/>
        </authorList>
    </citation>
    <scope>NUCLEOTIDE SEQUENCE</scope>
    <source>
        <strain evidence="1">EC-137</strain>
    </source>
</reference>
<evidence type="ECO:0000313" key="1">
    <source>
        <dbReference type="EMBL" id="KAI0036630.1"/>
    </source>
</evidence>
<sequence length="419" mass="48675">MYLARQSYTFPEQDLIYHLIHLYFENSNIIFPILHRPSFEKDLHDGKHTLDCAFGRVVLLVCALGSRFSEDQRVLLPESNSRLSSGWAWFSQIQFEKLIFSASPLYDLQTACLGAIYLLGTSAYHASWNLVGMGLRIAQEIGIHRKKLYSLRPTANDELFKRCFWTLLWIDREIGAVSGRPCAIQEEDFDVDMPIACDDEYWTHPDPDKAFRQPLGRPSRLDAFICQLKLLRILGYSLRTIHASEKAKCHFGLIGDDWERRTVADFDRVLNEWVDCVPNYLRWDPTREDDVLFFQSAHLFTQFYDLQILIHRPFISPRRTSPHHFSSVAVCVNAARACSRIVSRAQERWSGRMMPFFQRPVYMAVMVLLLGIWNAKQSILSFDVEKEMSSINKCIHYLRTVEEVWHVAGRIQYANASLP</sequence>
<name>A0ACB8QYM1_9AGAM</name>
<keyword evidence="2" id="KW-1185">Reference proteome</keyword>
<dbReference type="Proteomes" id="UP000814128">
    <property type="component" value="Unassembled WGS sequence"/>
</dbReference>
<organism evidence="1 2">
    <name type="scientific">Vararia minispora EC-137</name>
    <dbReference type="NCBI Taxonomy" id="1314806"/>
    <lineage>
        <taxon>Eukaryota</taxon>
        <taxon>Fungi</taxon>
        <taxon>Dikarya</taxon>
        <taxon>Basidiomycota</taxon>
        <taxon>Agaricomycotina</taxon>
        <taxon>Agaricomycetes</taxon>
        <taxon>Russulales</taxon>
        <taxon>Lachnocladiaceae</taxon>
        <taxon>Vararia</taxon>
    </lineage>
</organism>
<gene>
    <name evidence="1" type="ORF">K488DRAFT_40570</name>
</gene>
<reference evidence="1" key="2">
    <citation type="journal article" date="2022" name="New Phytol.">
        <title>Evolutionary transition to the ectomycorrhizal habit in the genomes of a hyperdiverse lineage of mushroom-forming fungi.</title>
        <authorList>
            <person name="Looney B."/>
            <person name="Miyauchi S."/>
            <person name="Morin E."/>
            <person name="Drula E."/>
            <person name="Courty P.E."/>
            <person name="Kohler A."/>
            <person name="Kuo A."/>
            <person name="LaButti K."/>
            <person name="Pangilinan J."/>
            <person name="Lipzen A."/>
            <person name="Riley R."/>
            <person name="Andreopoulos W."/>
            <person name="He G."/>
            <person name="Johnson J."/>
            <person name="Nolan M."/>
            <person name="Tritt A."/>
            <person name="Barry K.W."/>
            <person name="Grigoriev I.V."/>
            <person name="Nagy L.G."/>
            <person name="Hibbett D."/>
            <person name="Henrissat B."/>
            <person name="Matheny P.B."/>
            <person name="Labbe J."/>
            <person name="Martin F.M."/>
        </authorList>
    </citation>
    <scope>NUCLEOTIDE SEQUENCE</scope>
    <source>
        <strain evidence="1">EC-137</strain>
    </source>
</reference>
<proteinExistence type="predicted"/>